<evidence type="ECO:0000313" key="4">
    <source>
        <dbReference type="Proteomes" id="UP000198520"/>
    </source>
</evidence>
<protein>
    <submittedName>
        <fullName evidence="3">Trk system potassium uptake protein TrkA</fullName>
    </submittedName>
</protein>
<dbReference type="InterPro" id="IPR003148">
    <property type="entry name" value="RCK_N"/>
</dbReference>
<dbReference type="PANTHER" id="PTHR43833">
    <property type="entry name" value="POTASSIUM CHANNEL PROTEIN 2-RELATED-RELATED"/>
    <property type="match status" value="1"/>
</dbReference>
<dbReference type="GO" id="GO:0006813">
    <property type="term" value="P:potassium ion transport"/>
    <property type="evidence" value="ECO:0007669"/>
    <property type="project" value="InterPro"/>
</dbReference>
<dbReference type="PANTHER" id="PTHR43833:SF7">
    <property type="entry name" value="KTR SYSTEM POTASSIUM UPTAKE PROTEIN C"/>
    <property type="match status" value="1"/>
</dbReference>
<keyword evidence="4" id="KW-1185">Reference proteome</keyword>
<dbReference type="GO" id="GO:0008324">
    <property type="term" value="F:monoatomic cation transmembrane transporter activity"/>
    <property type="evidence" value="ECO:0007669"/>
    <property type="project" value="InterPro"/>
</dbReference>
<dbReference type="InterPro" id="IPR036721">
    <property type="entry name" value="RCK_C_sf"/>
</dbReference>
<proteinExistence type="predicted"/>
<dbReference type="Gene3D" id="3.30.70.1450">
    <property type="entry name" value="Regulator of K+ conductance, C-terminal domain"/>
    <property type="match status" value="1"/>
</dbReference>
<dbReference type="InterPro" id="IPR036291">
    <property type="entry name" value="NAD(P)-bd_dom_sf"/>
</dbReference>
<gene>
    <name evidence="3" type="ORF">SAMN04488035_0235</name>
</gene>
<evidence type="ECO:0000259" key="2">
    <source>
        <dbReference type="PROSITE" id="PS51202"/>
    </source>
</evidence>
<dbReference type="Pfam" id="PF02080">
    <property type="entry name" value="TrkA_C"/>
    <property type="match status" value="1"/>
</dbReference>
<dbReference type="Pfam" id="PF02254">
    <property type="entry name" value="TrkA_N"/>
    <property type="match status" value="1"/>
</dbReference>
<organism evidence="3 4">
    <name type="scientific">Flavimobilis marinus</name>
    <dbReference type="NCBI Taxonomy" id="285351"/>
    <lineage>
        <taxon>Bacteria</taxon>
        <taxon>Bacillati</taxon>
        <taxon>Actinomycetota</taxon>
        <taxon>Actinomycetes</taxon>
        <taxon>Micrococcales</taxon>
        <taxon>Jonesiaceae</taxon>
        <taxon>Flavimobilis</taxon>
    </lineage>
</organism>
<dbReference type="STRING" id="285351.SAMN04488035_0235"/>
<evidence type="ECO:0000313" key="3">
    <source>
        <dbReference type="EMBL" id="SFE70893.1"/>
    </source>
</evidence>
<feature type="domain" description="RCK N-terminal" evidence="1">
    <location>
        <begin position="10"/>
        <end position="125"/>
    </location>
</feature>
<dbReference type="RefSeq" id="WP_093374297.1">
    <property type="nucleotide sequence ID" value="NZ_BNAN01000001.1"/>
</dbReference>
<dbReference type="SUPFAM" id="SSF51735">
    <property type="entry name" value="NAD(P)-binding Rossmann-fold domains"/>
    <property type="match status" value="1"/>
</dbReference>
<dbReference type="Gene3D" id="3.40.50.720">
    <property type="entry name" value="NAD(P)-binding Rossmann-like Domain"/>
    <property type="match status" value="1"/>
</dbReference>
<reference evidence="4" key="1">
    <citation type="submission" date="2016-10" db="EMBL/GenBank/DDBJ databases">
        <authorList>
            <person name="Varghese N."/>
            <person name="Submissions S."/>
        </authorList>
    </citation>
    <scope>NUCLEOTIDE SEQUENCE [LARGE SCALE GENOMIC DNA]</scope>
    <source>
        <strain evidence="4">DSM 19083</strain>
    </source>
</reference>
<dbReference type="AlphaFoldDB" id="A0A1I2CSX4"/>
<dbReference type="Proteomes" id="UP000198520">
    <property type="component" value="Unassembled WGS sequence"/>
</dbReference>
<dbReference type="PROSITE" id="PS51201">
    <property type="entry name" value="RCK_N"/>
    <property type="match status" value="1"/>
</dbReference>
<dbReference type="OrthoDB" id="9776294at2"/>
<feature type="domain" description="RCK C-terminal" evidence="2">
    <location>
        <begin position="142"/>
        <end position="223"/>
    </location>
</feature>
<sequence length="223" mass="23976">MADKKEISGDAGVLVIGLGRFGSSIAMTLARLGHDVLAAEKSPDLVAQWAGRVPVVEADATNPDALEQLGIRDYPVVVVGVGSFLEASVLVTGNLVDLGVPQIWAKAVSAEHGRILQRIGAHHVVFPEADAGNRVAHLVSGRLMDYFEVEDGFTVVKMRPPRETQGFTIEQSKIRERYGVTVIGVKPPGEDFIYATPTTRISANDLLVVSGHSELLERFASRP</sequence>
<accession>A0A1I2CSX4</accession>
<name>A0A1I2CSX4_9MICO</name>
<dbReference type="InterPro" id="IPR050721">
    <property type="entry name" value="Trk_Ktr_HKT_K-transport"/>
</dbReference>
<dbReference type="EMBL" id="FONZ01000001">
    <property type="protein sequence ID" value="SFE70893.1"/>
    <property type="molecule type" value="Genomic_DNA"/>
</dbReference>
<dbReference type="SUPFAM" id="SSF116726">
    <property type="entry name" value="TrkA C-terminal domain-like"/>
    <property type="match status" value="1"/>
</dbReference>
<evidence type="ECO:0000259" key="1">
    <source>
        <dbReference type="PROSITE" id="PS51201"/>
    </source>
</evidence>
<dbReference type="InterPro" id="IPR006037">
    <property type="entry name" value="RCK_C"/>
</dbReference>
<dbReference type="PROSITE" id="PS51202">
    <property type="entry name" value="RCK_C"/>
    <property type="match status" value="1"/>
</dbReference>